<protein>
    <recommendedName>
        <fullName evidence="10">Cobalt ABC transporter permease</fullName>
    </recommendedName>
</protein>
<dbReference type="NCBIfam" id="TIGR02454">
    <property type="entry name" value="ECF_T_CbiQ"/>
    <property type="match status" value="1"/>
</dbReference>
<dbReference type="Proteomes" id="UP000055136">
    <property type="component" value="Chromosome"/>
</dbReference>
<feature type="transmembrane region" description="Helical" evidence="7">
    <location>
        <begin position="28"/>
        <end position="53"/>
    </location>
</feature>
<comment type="subcellular location">
    <subcellularLocation>
        <location evidence="1">Cell membrane</location>
        <topology evidence="1">Multi-pass membrane protein</topology>
    </subcellularLocation>
</comment>
<evidence type="ECO:0000256" key="6">
    <source>
        <dbReference type="ARBA" id="ARBA00023136"/>
    </source>
</evidence>
<dbReference type="STRING" id="1748243.Tel_09580"/>
<dbReference type="EMBL" id="CP013099">
    <property type="protein sequence ID" value="ALP53382.1"/>
    <property type="molecule type" value="Genomic_DNA"/>
</dbReference>
<dbReference type="InterPro" id="IPR012809">
    <property type="entry name" value="ECF_CbiQ"/>
</dbReference>
<gene>
    <name evidence="8" type="ORF">Tel_09580</name>
</gene>
<evidence type="ECO:0000256" key="2">
    <source>
        <dbReference type="ARBA" id="ARBA00008564"/>
    </source>
</evidence>
<evidence type="ECO:0000256" key="3">
    <source>
        <dbReference type="ARBA" id="ARBA00022475"/>
    </source>
</evidence>
<evidence type="ECO:0000256" key="5">
    <source>
        <dbReference type="ARBA" id="ARBA00022989"/>
    </source>
</evidence>
<keyword evidence="5 7" id="KW-1133">Transmembrane helix</keyword>
<dbReference type="PANTHER" id="PTHR34857">
    <property type="entry name" value="SLL0384 PROTEIN"/>
    <property type="match status" value="1"/>
</dbReference>
<comment type="similarity">
    <text evidence="2">Belongs to the CbiQ family.</text>
</comment>
<feature type="transmembrane region" description="Helical" evidence="7">
    <location>
        <begin position="65"/>
        <end position="84"/>
    </location>
</feature>
<dbReference type="Pfam" id="PF02361">
    <property type="entry name" value="CbiQ"/>
    <property type="match status" value="1"/>
</dbReference>
<keyword evidence="3" id="KW-1003">Cell membrane</keyword>
<dbReference type="KEGG" id="tee:Tel_09580"/>
<dbReference type="AlphaFoldDB" id="A0A0S2TDY9"/>
<dbReference type="GO" id="GO:0006824">
    <property type="term" value="P:cobalt ion transport"/>
    <property type="evidence" value="ECO:0007669"/>
    <property type="project" value="InterPro"/>
</dbReference>
<feature type="transmembrane region" description="Helical" evidence="7">
    <location>
        <begin position="104"/>
        <end position="126"/>
    </location>
</feature>
<keyword evidence="6 7" id="KW-0472">Membrane</keyword>
<dbReference type="GO" id="GO:0043190">
    <property type="term" value="C:ATP-binding cassette (ABC) transporter complex"/>
    <property type="evidence" value="ECO:0007669"/>
    <property type="project" value="InterPro"/>
</dbReference>
<feature type="transmembrane region" description="Helical" evidence="7">
    <location>
        <begin position="138"/>
        <end position="160"/>
    </location>
</feature>
<evidence type="ECO:0000256" key="4">
    <source>
        <dbReference type="ARBA" id="ARBA00022692"/>
    </source>
</evidence>
<reference evidence="8" key="1">
    <citation type="submission" date="2015-10" db="EMBL/GenBank/DDBJ databases">
        <title>Description of Candidatus Tenderia electrophaga gen. nov, sp. nov., an Uncultivated Electroautotroph from a Biocathode Enrichment.</title>
        <authorList>
            <person name="Eddie B.J."/>
            <person name="Malanoski A.P."/>
            <person name="Wang Z."/>
            <person name="Hall R.J."/>
            <person name="Oh S.D."/>
            <person name="Heiner C."/>
            <person name="Lin B."/>
            <person name="Strycharz-Glaven S.M."/>
        </authorList>
    </citation>
    <scope>NUCLEOTIDE SEQUENCE [LARGE SCALE GENOMIC DNA]</scope>
    <source>
        <strain evidence="8">NRL1</strain>
    </source>
</reference>
<accession>A0A0S2TDY9</accession>
<sequence>MDIDRHAHLASSIQRWDPRFKIASLMPLILSIALVQSIALVGIGLLVAVALLLISKIPLSFVYQALKLIVIFLLPFFVILPLTYPVDSSSQLLGMPFAVEGLRLALLIVLKALAIVLIAFVIFGSSRFDINLIALQHLKCPAVVVQIMLFTYRFIFLFLAEMKRMDLAMKARGFVKKANLYTLKVMGGFVGTLLIRSFERTERIYKAMLSKGYQGEFHTLVTFNATAKDFLKAAVVIVIAVILFAMDLAGIFIQAEQGWI</sequence>
<proteinExistence type="inferred from homology"/>
<dbReference type="CDD" id="cd16914">
    <property type="entry name" value="EcfT"/>
    <property type="match status" value="1"/>
</dbReference>
<dbReference type="PANTHER" id="PTHR34857:SF2">
    <property type="entry name" value="SLL0384 PROTEIN"/>
    <property type="match status" value="1"/>
</dbReference>
<keyword evidence="4 7" id="KW-0812">Transmembrane</keyword>
<evidence type="ECO:0000256" key="7">
    <source>
        <dbReference type="SAM" id="Phobius"/>
    </source>
</evidence>
<dbReference type="InterPro" id="IPR051611">
    <property type="entry name" value="ECF_transporter_component"/>
</dbReference>
<evidence type="ECO:0008006" key="10">
    <source>
        <dbReference type="Google" id="ProtNLM"/>
    </source>
</evidence>
<dbReference type="InterPro" id="IPR003339">
    <property type="entry name" value="ABC/ECF_trnsptr_transmembrane"/>
</dbReference>
<evidence type="ECO:0000313" key="8">
    <source>
        <dbReference type="EMBL" id="ALP53382.1"/>
    </source>
</evidence>
<feature type="transmembrane region" description="Helical" evidence="7">
    <location>
        <begin position="180"/>
        <end position="198"/>
    </location>
</feature>
<evidence type="ECO:0000313" key="9">
    <source>
        <dbReference type="Proteomes" id="UP000055136"/>
    </source>
</evidence>
<evidence type="ECO:0000256" key="1">
    <source>
        <dbReference type="ARBA" id="ARBA00004651"/>
    </source>
</evidence>
<keyword evidence="9" id="KW-1185">Reference proteome</keyword>
<feature type="transmembrane region" description="Helical" evidence="7">
    <location>
        <begin position="233"/>
        <end position="255"/>
    </location>
</feature>
<organism evidence="8 9">
    <name type="scientific">Candidatus Tenderia electrophaga</name>
    <dbReference type="NCBI Taxonomy" id="1748243"/>
    <lineage>
        <taxon>Bacteria</taxon>
        <taxon>Pseudomonadati</taxon>
        <taxon>Pseudomonadota</taxon>
        <taxon>Gammaproteobacteria</taxon>
        <taxon>Candidatus Tenderiales</taxon>
        <taxon>Candidatus Tenderiaceae</taxon>
        <taxon>Candidatus Tenderia</taxon>
    </lineage>
</organism>
<name>A0A0S2TDY9_9GAMM</name>